<gene>
    <name evidence="1" type="ORF">WDJ50_18575</name>
</gene>
<organism evidence="1">
    <name type="scientific">Deinococcus sp. VB142</name>
    <dbReference type="NCBI Taxonomy" id="3112952"/>
    <lineage>
        <taxon>Bacteria</taxon>
        <taxon>Thermotogati</taxon>
        <taxon>Deinococcota</taxon>
        <taxon>Deinococci</taxon>
        <taxon>Deinococcales</taxon>
        <taxon>Deinococcaceae</taxon>
        <taxon>Deinococcus</taxon>
    </lineage>
</organism>
<dbReference type="AlphaFoldDB" id="A0AAU6Q821"/>
<sequence length="56" mass="6601">MSQLPNLDDDTAAFWWQQIKALPRIERQTLMRRLYQRYGQQVVLIALAGQQEVRGV</sequence>
<accession>A0AAU6Q821</accession>
<dbReference type="RefSeq" id="WP_339098281.1">
    <property type="nucleotide sequence ID" value="NZ_CP149785.1"/>
</dbReference>
<protein>
    <submittedName>
        <fullName evidence="1">Uncharacterized protein</fullName>
    </submittedName>
</protein>
<geneLocation type="plasmid" evidence="1">
    <name>p2</name>
</geneLocation>
<proteinExistence type="predicted"/>
<reference evidence="1" key="1">
    <citation type="submission" date="2024-03" db="EMBL/GenBank/DDBJ databases">
        <title>Deinococcus weizhi sp. nov., isolated from human skin.</title>
        <authorList>
            <person name="Wei Z."/>
            <person name="Tian F."/>
            <person name="Yang C."/>
            <person name="Xin L.T."/>
            <person name="Wen Z.J."/>
            <person name="Lan K.C."/>
            <person name="Yu L."/>
            <person name="Zhe W."/>
            <person name="Dan F.D."/>
            <person name="Jun W."/>
            <person name="Rui Z."/>
            <person name="Yong X.J."/>
            <person name="Ting Y."/>
            <person name="Wei X."/>
            <person name="Xu Z.G."/>
            <person name="Xin Z."/>
            <person name="Dong F.G."/>
            <person name="Ni X.M."/>
            <person name="Zheng M.G."/>
            <person name="Chun Y."/>
            <person name="Qian W.X."/>
        </authorList>
    </citation>
    <scope>NUCLEOTIDE SEQUENCE</scope>
    <source>
        <strain evidence="1">VB142</strain>
        <plasmid evidence="1">p2</plasmid>
    </source>
</reference>
<dbReference type="EMBL" id="CP149785">
    <property type="protein sequence ID" value="WYF46770.1"/>
    <property type="molecule type" value="Genomic_DNA"/>
</dbReference>
<name>A0AAU6Q821_9DEIO</name>
<evidence type="ECO:0000313" key="1">
    <source>
        <dbReference type="EMBL" id="WYF46770.1"/>
    </source>
</evidence>
<keyword evidence="1" id="KW-0614">Plasmid</keyword>